<reference evidence="2 3" key="1">
    <citation type="submission" date="2016-05" db="EMBL/GenBank/DDBJ databases">
        <authorList>
            <person name="Ramsay J.P."/>
        </authorList>
    </citation>
    <scope>NUCLEOTIDE SEQUENCE [LARGE SCALE GENOMIC DNA]</scope>
    <source>
        <strain evidence="2 3">NZP2042</strain>
    </source>
</reference>
<dbReference type="EMBL" id="LYTK01000005">
    <property type="protein sequence ID" value="OBQ70034.1"/>
    <property type="molecule type" value="Genomic_DNA"/>
</dbReference>
<name>A0A1A5IG10_RHILI</name>
<dbReference type="AlphaFoldDB" id="A0A1A5IG10"/>
<dbReference type="EMBL" id="LZTJ01000009">
    <property type="protein sequence ID" value="OBP77995.1"/>
    <property type="molecule type" value="Genomic_DNA"/>
</dbReference>
<dbReference type="Proteomes" id="UP000093737">
    <property type="component" value="Unassembled WGS sequence"/>
</dbReference>
<proteinExistence type="predicted"/>
<dbReference type="RefSeq" id="WP_064987345.1">
    <property type="nucleotide sequence ID" value="NZ_CP033334.1"/>
</dbReference>
<reference evidence="4" key="2">
    <citation type="submission" date="2016-06" db="EMBL/GenBank/DDBJ databases">
        <title>NZP2037 Pacbio-Illumina hybrid assembly.</title>
        <authorList>
            <person name="Ramsay J.P."/>
        </authorList>
    </citation>
    <scope>NUCLEOTIDE SEQUENCE [LARGE SCALE GENOMIC DNA]</scope>
    <source>
        <strain evidence="4">R7ANS::ICEMlSym2042</strain>
    </source>
</reference>
<dbReference type="Proteomes" id="UP000093748">
    <property type="component" value="Unassembled WGS sequence"/>
</dbReference>
<protein>
    <submittedName>
        <fullName evidence="1">Uncharacterized protein</fullName>
    </submittedName>
</protein>
<evidence type="ECO:0000313" key="1">
    <source>
        <dbReference type="EMBL" id="OBP77995.1"/>
    </source>
</evidence>
<evidence type="ECO:0000313" key="3">
    <source>
        <dbReference type="Proteomes" id="UP000093737"/>
    </source>
</evidence>
<gene>
    <name evidence="2" type="ORF">A8145_28740</name>
    <name evidence="1" type="ORF">BAE39_30625</name>
</gene>
<evidence type="ECO:0000313" key="2">
    <source>
        <dbReference type="EMBL" id="OBQ70034.1"/>
    </source>
</evidence>
<sequence length="177" mass="19544">MAILDPRVLELIETLVAARLDWLAFELIEGIRLGRLPDEPEEALAAARQSVRSNAQPKARGEPHVLLEEPKPIPADEQVEWAAAYVEERLDAALEQLQASLETLDFIVEATIERQDPQDVPTQASGKTDQDVTLVLLDLEGERKSSRDDVAGARDNFSTLHAALAEWTTRARGQATT</sequence>
<reference evidence="1" key="3">
    <citation type="submission" date="2016-06" db="EMBL/GenBank/DDBJ databases">
        <authorList>
            <person name="Kjaerup R.B."/>
            <person name="Dalgaard T.S."/>
            <person name="Juul-Madsen H.R."/>
        </authorList>
    </citation>
    <scope>NUCLEOTIDE SEQUENCE</scope>
    <source>
        <strain evidence="1">R7ANS::ICEMlSym2042</strain>
    </source>
</reference>
<accession>A0A1A5IG10</accession>
<evidence type="ECO:0000313" key="4">
    <source>
        <dbReference type="Proteomes" id="UP000093748"/>
    </source>
</evidence>
<organism evidence="1 4">
    <name type="scientific">Rhizobium loti</name>
    <name type="common">Mesorhizobium loti</name>
    <dbReference type="NCBI Taxonomy" id="381"/>
    <lineage>
        <taxon>Bacteria</taxon>
        <taxon>Pseudomonadati</taxon>
        <taxon>Pseudomonadota</taxon>
        <taxon>Alphaproteobacteria</taxon>
        <taxon>Hyphomicrobiales</taxon>
        <taxon>Phyllobacteriaceae</taxon>
        <taxon>Mesorhizobium</taxon>
    </lineage>
</organism>
<comment type="caution">
    <text evidence="1">The sequence shown here is derived from an EMBL/GenBank/DDBJ whole genome shotgun (WGS) entry which is preliminary data.</text>
</comment>